<dbReference type="PROSITE" id="PS51468">
    <property type="entry name" value="VIT"/>
    <property type="match status" value="1"/>
</dbReference>
<dbReference type="NCBIfam" id="TIGR04057">
    <property type="entry name" value="SusC_RagA_signa"/>
    <property type="match status" value="1"/>
</dbReference>
<sequence length="1120" mass="126634">MKSKTTVFMPAMFQVNFKLLFCFVLFLGTKTFAQSPELNVKGDDPEKVRMNKLLVNVKVVGNIAYTTAEMHFFNSGTRQMEAELIFPLPENVSVSRYAIDINGKMREAVPVNKNKGKQVFEAIEHRRVDPGLLEKVDGNNFRTRIHPLMPNGERTVIIGYEEELSAFDKDNLAYQLVSRFPKKLDQFEINVSVLGTSTAPTVTENSGNEIVFSKWNQAFQASVKKENYQPAEKIVLKIPIQQSIPSVLMQDVGGQHYFYGNTFIEGNKTVKKIPASIGLIWDNSLSCQNRDLKKELNLLNAYFQKIKNTKVTLYFLNYSFDKQQEYIVSNGNWDALKTVLEKTKYDGGTRFSQLNFTGQDEYLFFTDGLSSLSENLLPKTKKTIYTITSSVSADFAFLNYSAMQTGGNFINLNQINTEIALDKLTNTNLKFLGIKENLTVTDLFPIEGTSVLGNFSFSGISLNPKNEITLLFGYNNEAVLERKITLDGAIQNTNDVNIEKLWAQKKIANLDFEYAKNADEIELLGKKYGIITKNTSLIVLEDIRDYISYDIIPPTELRAEFDRIKKQEYDTNLAQQKSNWDNIESYFNGLDSWWKKNIKYKGQKIASKYKHKGQVQVPPPPPPPGARGRDGDITIGTETIKGDPDAVLTIDEPVGAGSAAEMVIEEDNNVIQTSPASSAPKANQVKFVAPTVTEIKDKKVGSEVIQRETNAAKLEETVVVGYGTQKKSDVVGAISEDISKNKYIPQDSNLDQGYLAGDSKKPLIIVDGQFYEGEFTDLKSDDIDTIDVLKDASRIAAYGSRGANGVIIITTKKQSSNSGVVQTKSWNPDRLYLKALAKAPKEKQYDLYFELRKAQERNPSFYFDVAHFFYNQGDVKKALLIISNIADLGLENHQLYKTLTYTLRQWKDYNDAVFTAKQVAKWREHEPQSLRDYALTLEDAGKYQEAFDQLIKALEVNYYGEMDGQYEGVEDIILMDINRLMAEHSGLKTGKLDKKYTTKKPVDIRIIMNWNQMDVDLDLHVIEPTNEECYYSHTSTQIGGRFSKDFTEGYGPEQYIIRNAVKGKYQIKTNYFGETELTENGPATIMVEIYTTKAGKISRTLKTIQLGKVKENEVLAEIIW</sequence>
<dbReference type="SUPFAM" id="SSF48452">
    <property type="entry name" value="TPR-like"/>
    <property type="match status" value="1"/>
</dbReference>
<dbReference type="PANTHER" id="PTHR45737:SF6">
    <property type="entry name" value="VON WILLEBRAND FACTOR A DOMAIN-CONTAINING PROTEIN 5A"/>
    <property type="match status" value="1"/>
</dbReference>
<keyword evidence="4" id="KW-1185">Reference proteome</keyword>
<dbReference type="PANTHER" id="PTHR45737">
    <property type="entry name" value="VON WILLEBRAND FACTOR A DOMAIN-CONTAINING PROTEIN 5A"/>
    <property type="match status" value="1"/>
</dbReference>
<evidence type="ECO:0000259" key="2">
    <source>
        <dbReference type="PROSITE" id="PS51468"/>
    </source>
</evidence>
<name>A0A9N8J0Q3_9FLAO</name>
<evidence type="ECO:0000313" key="4">
    <source>
        <dbReference type="Proteomes" id="UP000533639"/>
    </source>
</evidence>
<feature type="domain" description="VIT" evidence="2">
    <location>
        <begin position="34"/>
        <end position="162"/>
    </location>
</feature>
<dbReference type="InterPro" id="IPR037066">
    <property type="entry name" value="Plug_dom_sf"/>
</dbReference>
<dbReference type="SUPFAM" id="SSF56935">
    <property type="entry name" value="Porins"/>
    <property type="match status" value="1"/>
</dbReference>
<dbReference type="AlphaFoldDB" id="A0A9N8J0Q3"/>
<dbReference type="InterPro" id="IPR019220">
    <property type="entry name" value="DUF2135"/>
</dbReference>
<organism evidence="3 4">
    <name type="scientific">Flavobacterium panici</name>
    <dbReference type="NCBI Taxonomy" id="2654843"/>
    <lineage>
        <taxon>Bacteria</taxon>
        <taxon>Pseudomonadati</taxon>
        <taxon>Bacteroidota</taxon>
        <taxon>Flavobacteriia</taxon>
        <taxon>Flavobacteriales</taxon>
        <taxon>Flavobacteriaceae</taxon>
        <taxon>Flavobacterium</taxon>
    </lineage>
</organism>
<dbReference type="Pfam" id="PF09906">
    <property type="entry name" value="DUF2135"/>
    <property type="match status" value="1"/>
</dbReference>
<dbReference type="Proteomes" id="UP000533639">
    <property type="component" value="Unassembled WGS sequence"/>
</dbReference>
<reference evidence="3 4" key="1">
    <citation type="submission" date="2020-06" db="EMBL/GenBank/DDBJ databases">
        <authorList>
            <person name="Criscuolo A."/>
        </authorList>
    </citation>
    <scope>NUCLEOTIDE SEQUENCE [LARGE SCALE GENOMIC DNA]</scope>
    <source>
        <strain evidence="3">PXU-55</strain>
    </source>
</reference>
<dbReference type="Gene3D" id="2.170.130.10">
    <property type="entry name" value="TonB-dependent receptor, plug domain"/>
    <property type="match status" value="1"/>
</dbReference>
<evidence type="ECO:0000313" key="3">
    <source>
        <dbReference type="EMBL" id="CAC9973334.1"/>
    </source>
</evidence>
<dbReference type="Pfam" id="PF08487">
    <property type="entry name" value="VIT"/>
    <property type="match status" value="1"/>
</dbReference>
<dbReference type="InterPro" id="IPR023997">
    <property type="entry name" value="TonB-dep_OMP_SusC/RagA_CS"/>
</dbReference>
<evidence type="ECO:0000256" key="1">
    <source>
        <dbReference type="SAM" id="MobiDB-lite"/>
    </source>
</evidence>
<proteinExistence type="predicted"/>
<dbReference type="RefSeq" id="WP_235991993.1">
    <property type="nucleotide sequence ID" value="NZ_CAIJDE010000032.1"/>
</dbReference>
<dbReference type="InterPro" id="IPR011990">
    <property type="entry name" value="TPR-like_helical_dom_sf"/>
</dbReference>
<feature type="region of interest" description="Disordered" evidence="1">
    <location>
        <begin position="609"/>
        <end position="633"/>
    </location>
</feature>
<dbReference type="Gene3D" id="1.25.40.10">
    <property type="entry name" value="Tetratricopeptide repeat domain"/>
    <property type="match status" value="1"/>
</dbReference>
<accession>A0A9N8J0Q3</accession>
<dbReference type="InterPro" id="IPR013694">
    <property type="entry name" value="VIT"/>
</dbReference>
<dbReference type="EMBL" id="CAIJDE010000032">
    <property type="protein sequence ID" value="CAC9973334.1"/>
    <property type="molecule type" value="Genomic_DNA"/>
</dbReference>
<gene>
    <name evidence="3" type="ORF">FLAPXU55_01016</name>
</gene>
<comment type="caution">
    <text evidence="3">The sequence shown here is derived from an EMBL/GenBank/DDBJ whole genome shotgun (WGS) entry which is preliminary data.</text>
</comment>
<protein>
    <recommendedName>
        <fullName evidence="2">VIT domain-containing protein</fullName>
    </recommendedName>
</protein>